<feature type="domain" description="Helicase C-terminal" evidence="4">
    <location>
        <begin position="1029"/>
        <end position="1202"/>
    </location>
</feature>
<dbReference type="EC" id="3.6.4.12" evidence="5"/>
<evidence type="ECO:0000259" key="3">
    <source>
        <dbReference type="PROSITE" id="PS51192"/>
    </source>
</evidence>
<feature type="compositionally biased region" description="Polar residues" evidence="2">
    <location>
        <begin position="1285"/>
        <end position="1296"/>
    </location>
</feature>
<feature type="compositionally biased region" description="Acidic residues" evidence="2">
    <location>
        <begin position="1298"/>
        <end position="1312"/>
    </location>
</feature>
<dbReference type="InterPro" id="IPR014001">
    <property type="entry name" value="Helicase_ATP-bd"/>
</dbReference>
<dbReference type="Pfam" id="PF00271">
    <property type="entry name" value="Helicase_C"/>
    <property type="match status" value="1"/>
</dbReference>
<accession>A0A1Z5JSE8</accession>
<dbReference type="Proteomes" id="UP000198406">
    <property type="component" value="Unassembled WGS sequence"/>
</dbReference>
<feature type="compositionally biased region" description="Acidic residues" evidence="2">
    <location>
        <begin position="404"/>
        <end position="417"/>
    </location>
</feature>
<dbReference type="OrthoDB" id="2801544at2759"/>
<feature type="region of interest" description="Disordered" evidence="2">
    <location>
        <begin position="193"/>
        <end position="218"/>
    </location>
</feature>
<dbReference type="InterPro" id="IPR000330">
    <property type="entry name" value="SNF2_N"/>
</dbReference>
<dbReference type="Gene3D" id="3.40.50.300">
    <property type="entry name" value="P-loop containing nucleotide triphosphate hydrolases"/>
    <property type="match status" value="1"/>
</dbReference>
<dbReference type="PROSITE" id="PS51192">
    <property type="entry name" value="HELICASE_ATP_BIND_1"/>
    <property type="match status" value="1"/>
</dbReference>
<feature type="compositionally biased region" description="Polar residues" evidence="2">
    <location>
        <begin position="383"/>
        <end position="394"/>
    </location>
</feature>
<name>A0A1Z5JSE8_FISSO</name>
<dbReference type="GO" id="GO:0031297">
    <property type="term" value="P:replication fork processing"/>
    <property type="evidence" value="ECO:0007669"/>
    <property type="project" value="TreeGrafter"/>
</dbReference>
<dbReference type="InParanoid" id="A0A1Z5JSE8"/>
<dbReference type="GO" id="GO:0005524">
    <property type="term" value="F:ATP binding"/>
    <property type="evidence" value="ECO:0007669"/>
    <property type="project" value="InterPro"/>
</dbReference>
<feature type="domain" description="Helicase ATP-binding" evidence="3">
    <location>
        <begin position="635"/>
        <end position="811"/>
    </location>
</feature>
<dbReference type="SMART" id="SM00490">
    <property type="entry name" value="HELICc"/>
    <property type="match status" value="1"/>
</dbReference>
<evidence type="ECO:0000256" key="2">
    <source>
        <dbReference type="SAM" id="MobiDB-lite"/>
    </source>
</evidence>
<dbReference type="CDD" id="cd18793">
    <property type="entry name" value="SF2_C_SNF"/>
    <property type="match status" value="1"/>
</dbReference>
<organism evidence="5 6">
    <name type="scientific">Fistulifera solaris</name>
    <name type="common">Oleaginous diatom</name>
    <dbReference type="NCBI Taxonomy" id="1519565"/>
    <lineage>
        <taxon>Eukaryota</taxon>
        <taxon>Sar</taxon>
        <taxon>Stramenopiles</taxon>
        <taxon>Ochrophyta</taxon>
        <taxon>Bacillariophyta</taxon>
        <taxon>Bacillariophyceae</taxon>
        <taxon>Bacillariophycidae</taxon>
        <taxon>Naviculales</taxon>
        <taxon>Naviculaceae</taxon>
        <taxon>Fistulifera</taxon>
    </lineage>
</organism>
<protein>
    <submittedName>
        <fullName evidence="5">SWI/SNF-related matrix-associated actin-dependent regulator of chromatin subfamily A-like protein 1</fullName>
        <ecNumber evidence="5">3.6.4.12</ecNumber>
    </submittedName>
</protein>
<dbReference type="GO" id="GO:0016787">
    <property type="term" value="F:hydrolase activity"/>
    <property type="evidence" value="ECO:0007669"/>
    <property type="project" value="UniProtKB-KW"/>
</dbReference>
<dbReference type="PROSITE" id="PS51194">
    <property type="entry name" value="HELICASE_CTER"/>
    <property type="match status" value="1"/>
</dbReference>
<feature type="region of interest" description="Disordered" evidence="2">
    <location>
        <begin position="1251"/>
        <end position="1325"/>
    </location>
</feature>
<evidence type="ECO:0000259" key="4">
    <source>
        <dbReference type="PROSITE" id="PS51194"/>
    </source>
</evidence>
<dbReference type="InterPro" id="IPR038718">
    <property type="entry name" value="SNF2-like_sf"/>
</dbReference>
<evidence type="ECO:0000256" key="1">
    <source>
        <dbReference type="ARBA" id="ARBA00022801"/>
    </source>
</evidence>
<dbReference type="PANTHER" id="PTHR45766">
    <property type="entry name" value="DNA ANNEALING HELICASE AND ENDONUCLEASE ZRANB3 FAMILY MEMBER"/>
    <property type="match status" value="1"/>
</dbReference>
<keyword evidence="6" id="KW-1185">Reference proteome</keyword>
<comment type="caution">
    <text evidence="5">The sequence shown here is derived from an EMBL/GenBank/DDBJ whole genome shotgun (WGS) entry which is preliminary data.</text>
</comment>
<dbReference type="InterPro" id="IPR049730">
    <property type="entry name" value="SNF2/RAD54-like_C"/>
</dbReference>
<dbReference type="InterPro" id="IPR001650">
    <property type="entry name" value="Helicase_C-like"/>
</dbReference>
<dbReference type="GO" id="GO:0043596">
    <property type="term" value="C:nuclear replication fork"/>
    <property type="evidence" value="ECO:0007669"/>
    <property type="project" value="TreeGrafter"/>
</dbReference>
<dbReference type="PANTHER" id="PTHR45766:SF6">
    <property type="entry name" value="SWI_SNF-RELATED MATRIX-ASSOCIATED ACTIN-DEPENDENT REGULATOR OF CHROMATIN SUBFAMILY A-LIKE PROTEIN 1"/>
    <property type="match status" value="1"/>
</dbReference>
<gene>
    <name evidence="5" type="ORF">FisN_5Hh325</name>
</gene>
<sequence>MDANTDTPVAEVLPINTTIPGEESGTAVRDETPTEAMVNVPVAPVEPVALQLYPTKADVADPVKDTADKEDAVIPAIVHVAIADALASGKSEQISDDSLMAKAADVAPTVTEIHVDTSAIESSSFASAKMNALEENAQIGEQMFTHAPPANNNQDPIHSNIVTTLQDTAQYTQDDQFAEGKETLTGNLPGAKLAQSTEETASDARPGQVSGAGLDDATPNNVSAMETIETATPSIPSVPAQALVHQEDTDALRQASSSTVQSEELPGYGDPLMVQEAVLLDIGENSQKTLNTSETKSPLIGEIDYSEIMENQQSNTDSIPMEHQNSNDEAMVQEAALLDVQNSPPSLSAQHNVSGELEDGGLSVHVLPNEVHNKRTAVEHNESITAEESPMKSTESNDHIIISVDDDTDSGEGSIEEDMAKSPARKRPRVEPQPESLSKPPAHRPPMPVTNHGGISIGSARLPAVPHQRPQSFALNTPEYLEFHNFTPTWNQLLPGPPKSPKNERRLFRLSLLNVNEFTIIGLPVQFGRNPTPIAGLRASIKAISREHGKAVYERDADGSGKWRIPLGAYHAFASFLRSDPLTTVEGIPQHQLQVASVERARQAQGYPSAEQLQEKGLPLRLAKALAPFQRGGVDFVLSKDGRAMIADDMGLGKTIQAIASMSIYFQEWPLLVLCPSSARYHWESEFLLWLGEGTMADDDNFHEDNSCLSPSQINVLSTSKDEIFPSQSTKVVICSYGLVTTLVESRKITPGMFDCAIVDESHMLKNKSSKRTSRLLPVLTATKRCVLLSGTPALARPAELWPQLLILGTERHGWWDDEAAFVDKYVRNGSAESSAELHTMLTGTIMIRRLKADILKSLPRKLREKASFQILGPDEQVEFRDLLAKLRQGKGTLGQLARIEHHLSITGPNGSNNAQTIAGSLSTEPVQGEIQDAIKSLEAQVERSEMEGRIRIQTTLNQVSHQLSQDRYDFLKMQLETDFNSRIESQLKQGMDAIASRFGQNLLNQNESKRTRVLARLYERTGQVKIPLVVDLLKRWLNDPTKGKLCIFAHHISVLDAIRDLANLSNRESDGKCKFIRIDGSTNPKQRQEQIQIFQNDPTTRIALLGITAAGVAVTLTASSTVWFAELFWTPAIMIQAEDRCHRIGQQARVRCLYFVARGTIDDILWRLIEKKFTDLGEFVEGKENHKLVVDKTYHTVKELHDHFQGIDVGQDEDLSYDAESGDEFLQLDSDLIHDIEMLGDEEQRMLQVSADDDELAPDSETTFKDSNEDLCNAKPASLPADSSLKSMSTKAHSGQTEEDAIALSDDDEEEDRKVAATEDQALD</sequence>
<dbReference type="InterPro" id="IPR027417">
    <property type="entry name" value="P-loop_NTPase"/>
</dbReference>
<feature type="region of interest" description="Disordered" evidence="2">
    <location>
        <begin position="374"/>
        <end position="460"/>
    </location>
</feature>
<keyword evidence="1 5" id="KW-0378">Hydrolase</keyword>
<evidence type="ECO:0000313" key="5">
    <source>
        <dbReference type="EMBL" id="GAX16947.1"/>
    </source>
</evidence>
<dbReference type="EMBL" id="BDSP01000111">
    <property type="protein sequence ID" value="GAX16947.1"/>
    <property type="molecule type" value="Genomic_DNA"/>
</dbReference>
<dbReference type="Gene3D" id="3.40.50.10810">
    <property type="entry name" value="Tandem AAA-ATPase domain"/>
    <property type="match status" value="1"/>
</dbReference>
<dbReference type="GO" id="GO:0006281">
    <property type="term" value="P:DNA repair"/>
    <property type="evidence" value="ECO:0007669"/>
    <property type="project" value="TreeGrafter"/>
</dbReference>
<proteinExistence type="predicted"/>
<dbReference type="SUPFAM" id="SSF52540">
    <property type="entry name" value="P-loop containing nucleoside triphosphate hydrolases"/>
    <property type="match status" value="2"/>
</dbReference>
<dbReference type="SMART" id="SM00487">
    <property type="entry name" value="DEXDc"/>
    <property type="match status" value="1"/>
</dbReference>
<evidence type="ECO:0000313" key="6">
    <source>
        <dbReference type="Proteomes" id="UP000198406"/>
    </source>
</evidence>
<dbReference type="Pfam" id="PF00176">
    <property type="entry name" value="SNF2-rel_dom"/>
    <property type="match status" value="1"/>
</dbReference>
<reference evidence="5 6" key="1">
    <citation type="journal article" date="2015" name="Plant Cell">
        <title>Oil accumulation by the oleaginous diatom Fistulifera solaris as revealed by the genome and transcriptome.</title>
        <authorList>
            <person name="Tanaka T."/>
            <person name="Maeda Y."/>
            <person name="Veluchamy A."/>
            <person name="Tanaka M."/>
            <person name="Abida H."/>
            <person name="Marechal E."/>
            <person name="Bowler C."/>
            <person name="Muto M."/>
            <person name="Sunaga Y."/>
            <person name="Tanaka M."/>
            <person name="Yoshino T."/>
            <person name="Taniguchi T."/>
            <person name="Fukuda Y."/>
            <person name="Nemoto M."/>
            <person name="Matsumoto M."/>
            <person name="Wong P.S."/>
            <person name="Aburatani S."/>
            <person name="Fujibuchi W."/>
        </authorList>
    </citation>
    <scope>NUCLEOTIDE SEQUENCE [LARGE SCALE GENOMIC DNA]</scope>
    <source>
        <strain evidence="5 6">JPCC DA0580</strain>
    </source>
</reference>
<dbReference type="GO" id="GO:0003678">
    <property type="term" value="F:DNA helicase activity"/>
    <property type="evidence" value="ECO:0007669"/>
    <property type="project" value="UniProtKB-EC"/>
</dbReference>